<dbReference type="Gene3D" id="3.10.580.10">
    <property type="entry name" value="CBS-domain"/>
    <property type="match status" value="1"/>
</dbReference>
<dbReference type="AlphaFoldDB" id="A0A6J5Z900"/>
<feature type="domain" description="CBS" evidence="2">
    <location>
        <begin position="6"/>
        <end position="65"/>
    </location>
</feature>
<dbReference type="Pfam" id="PF00571">
    <property type="entry name" value="CBS"/>
    <property type="match status" value="2"/>
</dbReference>
<dbReference type="SUPFAM" id="SSF54631">
    <property type="entry name" value="CBS-domain pair"/>
    <property type="match status" value="1"/>
</dbReference>
<reference evidence="3" key="1">
    <citation type="submission" date="2020-05" db="EMBL/GenBank/DDBJ databases">
        <authorList>
            <person name="Chiriac C."/>
            <person name="Salcher M."/>
            <person name="Ghai R."/>
            <person name="Kavagutti S V."/>
        </authorList>
    </citation>
    <scope>NUCLEOTIDE SEQUENCE</scope>
</reference>
<keyword evidence="1" id="KW-0129">CBS domain</keyword>
<evidence type="ECO:0000313" key="6">
    <source>
        <dbReference type="EMBL" id="CAB5142351.1"/>
    </source>
</evidence>
<dbReference type="EMBL" id="CAFBRY010000011">
    <property type="protein sequence ID" value="CAB5142351.1"/>
    <property type="molecule type" value="Genomic_DNA"/>
</dbReference>
<evidence type="ECO:0000313" key="4">
    <source>
        <dbReference type="EMBL" id="CAB4730062.1"/>
    </source>
</evidence>
<dbReference type="InterPro" id="IPR000644">
    <property type="entry name" value="CBS_dom"/>
</dbReference>
<evidence type="ECO:0000313" key="5">
    <source>
        <dbReference type="EMBL" id="CAB4820821.1"/>
    </source>
</evidence>
<evidence type="ECO:0000256" key="1">
    <source>
        <dbReference type="ARBA" id="ARBA00023122"/>
    </source>
</evidence>
<accession>A0A6J5Z900</accession>
<sequence>MKINSIISGKRVETISASASIHDLVSSLNTHHVGALVVSNDGKKIDGIVSERDVVRAMPGKLDDLTKMHVRDIMTAEVHTCTVDSTVAELMIMMTEHRIRHVPVVDADGVLLSIVSIGDVVKNYVSEIDSERTALRDYVTSGS</sequence>
<dbReference type="EMBL" id="CAFABC010000009">
    <property type="protein sequence ID" value="CAB4820821.1"/>
    <property type="molecule type" value="Genomic_DNA"/>
</dbReference>
<organism evidence="3">
    <name type="scientific">freshwater metagenome</name>
    <dbReference type="NCBI Taxonomy" id="449393"/>
    <lineage>
        <taxon>unclassified sequences</taxon>
        <taxon>metagenomes</taxon>
        <taxon>ecological metagenomes</taxon>
    </lineage>
</organism>
<dbReference type="CDD" id="cd04623">
    <property type="entry name" value="CBS_pair_bac_euk"/>
    <property type="match status" value="1"/>
</dbReference>
<proteinExistence type="predicted"/>
<dbReference type="EMBL" id="CAEZYO010000018">
    <property type="protein sequence ID" value="CAB4730062.1"/>
    <property type="molecule type" value="Genomic_DNA"/>
</dbReference>
<name>A0A6J5Z900_9ZZZZ</name>
<dbReference type="PANTHER" id="PTHR43080:SF2">
    <property type="entry name" value="CBS DOMAIN-CONTAINING PROTEIN"/>
    <property type="match status" value="1"/>
</dbReference>
<dbReference type="PROSITE" id="PS51371">
    <property type="entry name" value="CBS"/>
    <property type="match status" value="2"/>
</dbReference>
<protein>
    <submittedName>
        <fullName evidence="3">Unannotated protein</fullName>
    </submittedName>
</protein>
<evidence type="ECO:0000313" key="3">
    <source>
        <dbReference type="EMBL" id="CAB4336930.1"/>
    </source>
</evidence>
<dbReference type="EMBL" id="CAESAH010000013">
    <property type="protein sequence ID" value="CAB4336930.1"/>
    <property type="molecule type" value="Genomic_DNA"/>
</dbReference>
<feature type="domain" description="CBS" evidence="2">
    <location>
        <begin position="74"/>
        <end position="130"/>
    </location>
</feature>
<dbReference type="SMART" id="SM00116">
    <property type="entry name" value="CBS"/>
    <property type="match status" value="2"/>
</dbReference>
<dbReference type="InterPro" id="IPR051257">
    <property type="entry name" value="Diverse_CBS-Domain"/>
</dbReference>
<evidence type="ECO:0000259" key="2">
    <source>
        <dbReference type="PROSITE" id="PS51371"/>
    </source>
</evidence>
<gene>
    <name evidence="4" type="ORF">UFOPK2731_00771</name>
    <name evidence="5" type="ORF">UFOPK3161_00537</name>
    <name evidence="3" type="ORF">UFOPK3962_00657</name>
    <name evidence="6" type="ORF">UFOPK4427_00570</name>
</gene>
<dbReference type="InterPro" id="IPR044725">
    <property type="entry name" value="CBSX3_CBS_dom"/>
</dbReference>
<dbReference type="InterPro" id="IPR046342">
    <property type="entry name" value="CBS_dom_sf"/>
</dbReference>
<dbReference type="PANTHER" id="PTHR43080">
    <property type="entry name" value="CBS DOMAIN-CONTAINING PROTEIN CBSX3, MITOCHONDRIAL"/>
    <property type="match status" value="1"/>
</dbReference>